<dbReference type="Pfam" id="PF10154">
    <property type="entry name" value="Fy-3"/>
    <property type="match status" value="2"/>
</dbReference>
<dbReference type="OrthoDB" id="415359at2759"/>
<evidence type="ECO:0000313" key="3">
    <source>
        <dbReference type="Proteomes" id="UP000789831"/>
    </source>
</evidence>
<accession>A0A9N8V3U4</accession>
<dbReference type="InterPro" id="IPR019311">
    <property type="entry name" value="Fy-3"/>
</dbReference>
<dbReference type="SUPFAM" id="SSF46934">
    <property type="entry name" value="UBA-like"/>
    <property type="match status" value="1"/>
</dbReference>
<dbReference type="AlphaFoldDB" id="A0A9N8V3U4"/>
<dbReference type="InterPro" id="IPR009060">
    <property type="entry name" value="UBA-like_sf"/>
</dbReference>
<dbReference type="Gene3D" id="1.10.8.10">
    <property type="entry name" value="DNA helicase RuvA subunit, C-terminal domain"/>
    <property type="match status" value="1"/>
</dbReference>
<dbReference type="PANTHER" id="PTHR16525:SF0">
    <property type="entry name" value="PROTEIN C12ORF4"/>
    <property type="match status" value="1"/>
</dbReference>
<feature type="domain" description="UBA" evidence="1">
    <location>
        <begin position="310"/>
        <end position="355"/>
    </location>
</feature>
<evidence type="ECO:0000259" key="1">
    <source>
        <dbReference type="PROSITE" id="PS50030"/>
    </source>
</evidence>
<dbReference type="PROSITE" id="PS50030">
    <property type="entry name" value="UBA"/>
    <property type="match status" value="1"/>
</dbReference>
<organism evidence="2 3">
    <name type="scientific">Ambispora gerdemannii</name>
    <dbReference type="NCBI Taxonomy" id="144530"/>
    <lineage>
        <taxon>Eukaryota</taxon>
        <taxon>Fungi</taxon>
        <taxon>Fungi incertae sedis</taxon>
        <taxon>Mucoromycota</taxon>
        <taxon>Glomeromycotina</taxon>
        <taxon>Glomeromycetes</taxon>
        <taxon>Archaeosporales</taxon>
        <taxon>Ambisporaceae</taxon>
        <taxon>Ambispora</taxon>
    </lineage>
</organism>
<proteinExistence type="predicted"/>
<dbReference type="InterPro" id="IPR015940">
    <property type="entry name" value="UBA"/>
</dbReference>
<reference evidence="2" key="1">
    <citation type="submission" date="2021-06" db="EMBL/GenBank/DDBJ databases">
        <authorList>
            <person name="Kallberg Y."/>
            <person name="Tangrot J."/>
            <person name="Rosling A."/>
        </authorList>
    </citation>
    <scope>NUCLEOTIDE SEQUENCE</scope>
    <source>
        <strain evidence="2">MT106</strain>
    </source>
</reference>
<name>A0A9N8V3U4_9GLOM</name>
<dbReference type="GO" id="GO:0005737">
    <property type="term" value="C:cytoplasm"/>
    <property type="evidence" value="ECO:0007669"/>
    <property type="project" value="TreeGrafter"/>
</dbReference>
<gene>
    <name evidence="2" type="ORF">AGERDE_LOCUS672</name>
</gene>
<evidence type="ECO:0000313" key="2">
    <source>
        <dbReference type="EMBL" id="CAG8436569.1"/>
    </source>
</evidence>
<dbReference type="EMBL" id="CAJVPL010000034">
    <property type="protein sequence ID" value="CAG8436569.1"/>
    <property type="molecule type" value="Genomic_DNA"/>
</dbReference>
<sequence>MSPTKVLKDLSVELQFTLPSSNKPVSLKLCVKHGQLLVDVVRHFMDENNVPCYLEISVLSVVESLLKESWRGDAELNGKITNDGEAEIVRKELIEKYQKHTIRYNNTPTEDIFPKAYHTLVHSPVPSIFDTLLQLEQSFSQAMNDLLATRERELNEVRQRHGREMDQNSENEFADLVSRHVEEIEMRQAMWASELDQMQHSQKREYCEFVLKLYEAHQRLLNQNSNDPSWIYGLNGKDIVLDVINELKNQQPKLSKEMLEMDNHESSSSNRSRHGSISSLADLMVSPTLMTPPSPRFPMGDEKKSVFFAEEDPVFQSMIASIKEIGFGFSAEQAKMALEMTNRDMDQAVNLLFEQLNKVDAQIAAANAAAPALPLRRPSIPVAGKDQEKQAHRRYKSHARSLSLIIQKPENKKGWSPLSFLQERKQSMLTSNNNSTARKFGNWLGKAMENFGLDDGNEDGARGPLEDTQLVESFTISLGNQVKSTHNLRLLVSDMDDLLKSSNDPARDMAYRAQTAANLYSQNLTAVVLLLTPKDWPKYKLGKSANKAFFERCKKSTEFHFDDVETQLKTIEEDYPSTNNLDVPPIREGDFFITKHSNLPLIHIVFHLVIDFESLQNSELTQRSPGIDGLRNILRTVNRFDITSISIPFLLLPSSVDAFSDPSIEKKMYNRGELVLKCTKGFMIENSRVPKHNVAEKEQETKTVQFLLPKSATEQQFHSFRHLLTGIFRAS</sequence>
<protein>
    <submittedName>
        <fullName evidence="2">6217_t:CDS:1</fullName>
    </submittedName>
</protein>
<comment type="caution">
    <text evidence="2">The sequence shown here is derived from an EMBL/GenBank/DDBJ whole genome shotgun (WGS) entry which is preliminary data.</text>
</comment>
<keyword evidence="3" id="KW-1185">Reference proteome</keyword>
<dbReference type="PANTHER" id="PTHR16525">
    <property type="entry name" value="PROTEIN C12ORF4"/>
    <property type="match status" value="1"/>
</dbReference>
<dbReference type="Proteomes" id="UP000789831">
    <property type="component" value="Unassembled WGS sequence"/>
</dbReference>